<dbReference type="EMBL" id="ML996087">
    <property type="protein sequence ID" value="KAF2151679.1"/>
    <property type="molecule type" value="Genomic_DNA"/>
</dbReference>
<comment type="caution">
    <text evidence="1">The sequence shown here is derived from an EMBL/GenBank/DDBJ whole genome shotgun (WGS) entry which is preliminary data.</text>
</comment>
<evidence type="ECO:0000313" key="1">
    <source>
        <dbReference type="EMBL" id="KAF2151679.1"/>
    </source>
</evidence>
<keyword evidence="2" id="KW-1185">Reference proteome</keyword>
<reference evidence="1" key="1">
    <citation type="journal article" date="2020" name="Stud. Mycol.">
        <title>101 Dothideomycetes genomes: a test case for predicting lifestyles and emergence of pathogens.</title>
        <authorList>
            <person name="Haridas S."/>
            <person name="Albert R."/>
            <person name="Binder M."/>
            <person name="Bloem J."/>
            <person name="Labutti K."/>
            <person name="Salamov A."/>
            <person name="Andreopoulos B."/>
            <person name="Baker S."/>
            <person name="Barry K."/>
            <person name="Bills G."/>
            <person name="Bluhm B."/>
            <person name="Cannon C."/>
            <person name="Castanera R."/>
            <person name="Culley D."/>
            <person name="Daum C."/>
            <person name="Ezra D."/>
            <person name="Gonzalez J."/>
            <person name="Henrissat B."/>
            <person name="Kuo A."/>
            <person name="Liang C."/>
            <person name="Lipzen A."/>
            <person name="Lutzoni F."/>
            <person name="Magnuson J."/>
            <person name="Mondo S."/>
            <person name="Nolan M."/>
            <person name="Ohm R."/>
            <person name="Pangilinan J."/>
            <person name="Park H.-J."/>
            <person name="Ramirez L."/>
            <person name="Alfaro M."/>
            <person name="Sun H."/>
            <person name="Tritt A."/>
            <person name="Yoshinaga Y."/>
            <person name="Zwiers L.-H."/>
            <person name="Turgeon B."/>
            <person name="Goodwin S."/>
            <person name="Spatafora J."/>
            <person name="Crous P."/>
            <person name="Grigoriev I."/>
        </authorList>
    </citation>
    <scope>NUCLEOTIDE SEQUENCE</scope>
    <source>
        <strain evidence="1">CBS 260.36</strain>
    </source>
</reference>
<gene>
    <name evidence="1" type="ORF">K461DRAFT_279163</name>
</gene>
<accession>A0A9P4MJ32</accession>
<dbReference type="AlphaFoldDB" id="A0A9P4MJ32"/>
<name>A0A9P4MJ32_9PEZI</name>
<evidence type="ECO:0000313" key="2">
    <source>
        <dbReference type="Proteomes" id="UP000799439"/>
    </source>
</evidence>
<sequence length="136" mass="15122">MGTGDLIKSISMDSNSLRWIEFADNNTLVTNLGPIKEHGTNSNPSMNLKDSLSPKGQLSVQGSWIQLDGLDILYIPFQYRDGLVEVRNKHVAFAAKNGKVYILRICAEEFAKVVPHFSAIGEHAIHRQDNSKARSK</sequence>
<organism evidence="1 2">
    <name type="scientific">Myriangium duriaei CBS 260.36</name>
    <dbReference type="NCBI Taxonomy" id="1168546"/>
    <lineage>
        <taxon>Eukaryota</taxon>
        <taxon>Fungi</taxon>
        <taxon>Dikarya</taxon>
        <taxon>Ascomycota</taxon>
        <taxon>Pezizomycotina</taxon>
        <taxon>Dothideomycetes</taxon>
        <taxon>Dothideomycetidae</taxon>
        <taxon>Myriangiales</taxon>
        <taxon>Myriangiaceae</taxon>
        <taxon>Myriangium</taxon>
    </lineage>
</organism>
<dbReference type="Proteomes" id="UP000799439">
    <property type="component" value="Unassembled WGS sequence"/>
</dbReference>
<proteinExistence type="predicted"/>
<protein>
    <submittedName>
        <fullName evidence="1">Uncharacterized protein</fullName>
    </submittedName>
</protein>